<evidence type="ECO:0000313" key="6">
    <source>
        <dbReference type="EMBL" id="VVC34684.1"/>
    </source>
</evidence>
<dbReference type="PROSITE" id="PS50089">
    <property type="entry name" value="ZF_RING_2"/>
    <property type="match status" value="1"/>
</dbReference>
<dbReference type="Pfam" id="PF00097">
    <property type="entry name" value="zf-C3HC4"/>
    <property type="match status" value="1"/>
</dbReference>
<dbReference type="Proteomes" id="UP000325440">
    <property type="component" value="Unassembled WGS sequence"/>
</dbReference>
<dbReference type="InterPro" id="IPR047126">
    <property type="entry name" value="RNF141-like"/>
</dbReference>
<keyword evidence="3" id="KW-0862">Zinc</keyword>
<evidence type="ECO:0000313" key="7">
    <source>
        <dbReference type="Proteomes" id="UP000325440"/>
    </source>
</evidence>
<reference evidence="6 7" key="1">
    <citation type="submission" date="2019-08" db="EMBL/GenBank/DDBJ databases">
        <authorList>
            <person name="Alioto T."/>
            <person name="Alioto T."/>
            <person name="Gomez Garrido J."/>
        </authorList>
    </citation>
    <scope>NUCLEOTIDE SEQUENCE [LARGE SCALE GENOMIC DNA]</scope>
</reference>
<evidence type="ECO:0000256" key="3">
    <source>
        <dbReference type="ARBA" id="ARBA00022833"/>
    </source>
</evidence>
<gene>
    <name evidence="6" type="ORF">CINCED_3A004749</name>
</gene>
<organism evidence="6 7">
    <name type="scientific">Cinara cedri</name>
    <dbReference type="NCBI Taxonomy" id="506608"/>
    <lineage>
        <taxon>Eukaryota</taxon>
        <taxon>Metazoa</taxon>
        <taxon>Ecdysozoa</taxon>
        <taxon>Arthropoda</taxon>
        <taxon>Hexapoda</taxon>
        <taxon>Insecta</taxon>
        <taxon>Pterygota</taxon>
        <taxon>Neoptera</taxon>
        <taxon>Paraneoptera</taxon>
        <taxon>Hemiptera</taxon>
        <taxon>Sternorrhyncha</taxon>
        <taxon>Aphidomorpha</taxon>
        <taxon>Aphidoidea</taxon>
        <taxon>Aphididae</taxon>
        <taxon>Lachninae</taxon>
        <taxon>Cinara</taxon>
    </lineage>
</organism>
<dbReference type="Gene3D" id="3.30.40.10">
    <property type="entry name" value="Zinc/RING finger domain, C3HC4 (zinc finger)"/>
    <property type="match status" value="1"/>
</dbReference>
<evidence type="ECO:0000259" key="5">
    <source>
        <dbReference type="PROSITE" id="PS50089"/>
    </source>
</evidence>
<dbReference type="AlphaFoldDB" id="A0A5E4MQW8"/>
<dbReference type="InterPro" id="IPR001841">
    <property type="entry name" value="Znf_RING"/>
</dbReference>
<dbReference type="GO" id="GO:0008270">
    <property type="term" value="F:zinc ion binding"/>
    <property type="evidence" value="ECO:0007669"/>
    <property type="project" value="UniProtKB-KW"/>
</dbReference>
<accession>A0A5E4MQW8</accession>
<keyword evidence="7" id="KW-1185">Reference proteome</keyword>
<dbReference type="InterPro" id="IPR017907">
    <property type="entry name" value="Znf_RING_CS"/>
</dbReference>
<sequence>MDEKYITVYTALNRIEPKNENMLATKKKAKMISYCENVVSRLINSTTKQEKEDICKEFEENMKCAICQDTIVDYKIIACGHAFCHTCITQWLIRNISCPDCRSEPRIMIFSVEIDNAINEAYRLIGGEIYKRRIENIKQQVVQYVDDDTNVEVVQYVDDDTNVEVVQYVDDDTNVEVVQYVDDDTNVENMLDRWT</sequence>
<keyword evidence="1" id="KW-0479">Metal-binding</keyword>
<feature type="domain" description="RING-type" evidence="5">
    <location>
        <begin position="64"/>
        <end position="102"/>
    </location>
</feature>
<proteinExistence type="predicted"/>
<keyword evidence="2 4" id="KW-0863">Zinc-finger</keyword>
<dbReference type="SUPFAM" id="SSF57850">
    <property type="entry name" value="RING/U-box"/>
    <property type="match status" value="1"/>
</dbReference>
<evidence type="ECO:0000256" key="2">
    <source>
        <dbReference type="ARBA" id="ARBA00022771"/>
    </source>
</evidence>
<dbReference type="InterPro" id="IPR018957">
    <property type="entry name" value="Znf_C3HC4_RING-type"/>
</dbReference>
<evidence type="ECO:0000256" key="4">
    <source>
        <dbReference type="PROSITE-ProRule" id="PRU00175"/>
    </source>
</evidence>
<evidence type="ECO:0000256" key="1">
    <source>
        <dbReference type="ARBA" id="ARBA00022723"/>
    </source>
</evidence>
<dbReference type="PANTHER" id="PTHR12109">
    <property type="entry name" value="RING FINGER PROTEIN 141-RELATED"/>
    <property type="match status" value="1"/>
</dbReference>
<dbReference type="EMBL" id="CABPRJ010001007">
    <property type="protein sequence ID" value="VVC34684.1"/>
    <property type="molecule type" value="Genomic_DNA"/>
</dbReference>
<dbReference type="PROSITE" id="PS00518">
    <property type="entry name" value="ZF_RING_1"/>
    <property type="match status" value="1"/>
</dbReference>
<dbReference type="SMART" id="SM00184">
    <property type="entry name" value="RING"/>
    <property type="match status" value="1"/>
</dbReference>
<dbReference type="OrthoDB" id="8062037at2759"/>
<protein>
    <submittedName>
        <fullName evidence="6">Zinc finger, RING-type,Zinc finger, RING/FYVE/PHD-type,Zinc finger, RING-type, conserved</fullName>
    </submittedName>
</protein>
<dbReference type="InterPro" id="IPR013083">
    <property type="entry name" value="Znf_RING/FYVE/PHD"/>
</dbReference>
<name>A0A5E4MQW8_9HEMI</name>